<comment type="caution">
    <text evidence="2">The sequence shown here is derived from an EMBL/GenBank/DDBJ whole genome shotgun (WGS) entry which is preliminary data.</text>
</comment>
<proteinExistence type="predicted"/>
<dbReference type="EMBL" id="JARKIB010000534">
    <property type="protein sequence ID" value="KAJ7701322.1"/>
    <property type="molecule type" value="Genomic_DNA"/>
</dbReference>
<evidence type="ECO:0000256" key="1">
    <source>
        <dbReference type="SAM" id="MobiDB-lite"/>
    </source>
</evidence>
<name>A0AAD7GQY2_9AGAR</name>
<gene>
    <name evidence="2" type="ORF">B0H16DRAFT_1748636</name>
</gene>
<dbReference type="AlphaFoldDB" id="A0AAD7GQY2"/>
<reference evidence="2" key="1">
    <citation type="submission" date="2023-03" db="EMBL/GenBank/DDBJ databases">
        <title>Massive genome expansion in bonnet fungi (Mycena s.s.) driven by repeated elements and novel gene families across ecological guilds.</title>
        <authorList>
            <consortium name="Lawrence Berkeley National Laboratory"/>
            <person name="Harder C.B."/>
            <person name="Miyauchi S."/>
            <person name="Viragh M."/>
            <person name="Kuo A."/>
            <person name="Thoen E."/>
            <person name="Andreopoulos B."/>
            <person name="Lu D."/>
            <person name="Skrede I."/>
            <person name="Drula E."/>
            <person name="Henrissat B."/>
            <person name="Morin E."/>
            <person name="Kohler A."/>
            <person name="Barry K."/>
            <person name="LaButti K."/>
            <person name="Morin E."/>
            <person name="Salamov A."/>
            <person name="Lipzen A."/>
            <person name="Mereny Z."/>
            <person name="Hegedus B."/>
            <person name="Baldrian P."/>
            <person name="Stursova M."/>
            <person name="Weitz H."/>
            <person name="Taylor A."/>
            <person name="Grigoriev I.V."/>
            <person name="Nagy L.G."/>
            <person name="Martin F."/>
            <person name="Kauserud H."/>
        </authorList>
    </citation>
    <scope>NUCLEOTIDE SEQUENCE</scope>
    <source>
        <strain evidence="2">CBHHK182m</strain>
    </source>
</reference>
<evidence type="ECO:0000313" key="3">
    <source>
        <dbReference type="Proteomes" id="UP001215598"/>
    </source>
</evidence>
<sequence length="126" mass="13354">MERFRRTLLPLPLWPVPAPTPSSSFRTPTSMRLSTARARSHLPKRGLGPGDGPPRAVTGVKSLLNTSPAHASSHSSHIDNTMEEQGEGTGAERGAGDQEQLVAHPAAAADDASRFGCVFPYACLLL</sequence>
<feature type="region of interest" description="Disordered" evidence="1">
    <location>
        <begin position="1"/>
        <end position="101"/>
    </location>
</feature>
<accession>A0AAD7GQY2</accession>
<dbReference type="Proteomes" id="UP001215598">
    <property type="component" value="Unassembled WGS sequence"/>
</dbReference>
<protein>
    <submittedName>
        <fullName evidence="2">Uncharacterized protein</fullName>
    </submittedName>
</protein>
<keyword evidence="3" id="KW-1185">Reference proteome</keyword>
<feature type="compositionally biased region" description="Low complexity" evidence="1">
    <location>
        <begin position="21"/>
        <end position="30"/>
    </location>
</feature>
<organism evidence="2 3">
    <name type="scientific">Mycena metata</name>
    <dbReference type="NCBI Taxonomy" id="1033252"/>
    <lineage>
        <taxon>Eukaryota</taxon>
        <taxon>Fungi</taxon>
        <taxon>Dikarya</taxon>
        <taxon>Basidiomycota</taxon>
        <taxon>Agaricomycotina</taxon>
        <taxon>Agaricomycetes</taxon>
        <taxon>Agaricomycetidae</taxon>
        <taxon>Agaricales</taxon>
        <taxon>Marasmiineae</taxon>
        <taxon>Mycenaceae</taxon>
        <taxon>Mycena</taxon>
    </lineage>
</organism>
<evidence type="ECO:0000313" key="2">
    <source>
        <dbReference type="EMBL" id="KAJ7701322.1"/>
    </source>
</evidence>